<dbReference type="STRING" id="1545044.SAMN05444276_102408"/>
<gene>
    <name evidence="4" type="ORF">SAMN05444276_102408</name>
</gene>
<keyword evidence="2" id="KW-0812">Transmembrane</keyword>
<sequence>MVTAPLSPGPVGVSAPTADASHGPASVPQAAGAPATGASPTVLFTAVRNEAPFLIEWIAYHKVIGFTRIIVFANASDDGTEALLEALAAAGEVEFHFHTPPNGVSAQGNAARIANARGLIPDGVWTIWLDADEFLNVRVGSGMVGDLIDRIGDAVALLINWRVFGSVCDPDAPLRFISHSAAPASRRSSPINHNVKTLFRWGTPFAGFAERGLHRPRVARGNIFDPGKALSGSGKPIRDSEVNRRWLSGDDYWKTCLVPADEAGFKLAQINHYCVRSPEHFLLKRRRGDGADRFSPAGQLRWRQTNQFYRRYNRNDVEETSILRHEAATTAEMARLRALPGVAEAEAEALHRTAAMIAAIPPEEFAALTGEPLPEAAVPRSAT</sequence>
<dbReference type="OrthoDB" id="7445868at2"/>
<keyword evidence="4" id="KW-0808">Transferase</keyword>
<keyword evidence="5" id="KW-1185">Reference proteome</keyword>
<dbReference type="PANTHER" id="PTHR21461">
    <property type="entry name" value="GLYCOSYLTRANSFERASE FAMILY 92 PROTEIN"/>
    <property type="match status" value="1"/>
</dbReference>
<dbReference type="Proteomes" id="UP000182944">
    <property type="component" value="Unassembled WGS sequence"/>
</dbReference>
<keyword evidence="3" id="KW-0472">Membrane</keyword>
<organism evidence="4 5">
    <name type="scientific">Paracoccus sanguinis</name>
    <dbReference type="NCBI Taxonomy" id="1545044"/>
    <lineage>
        <taxon>Bacteria</taxon>
        <taxon>Pseudomonadati</taxon>
        <taxon>Pseudomonadota</taxon>
        <taxon>Alphaproteobacteria</taxon>
        <taxon>Rhodobacterales</taxon>
        <taxon>Paracoccaceae</taxon>
        <taxon>Paracoccus</taxon>
    </lineage>
</organism>
<evidence type="ECO:0000313" key="4">
    <source>
        <dbReference type="EMBL" id="SDW88811.1"/>
    </source>
</evidence>
<dbReference type="EMBL" id="FNNA01000002">
    <property type="protein sequence ID" value="SDW88811.1"/>
    <property type="molecule type" value="Genomic_DNA"/>
</dbReference>
<evidence type="ECO:0000313" key="5">
    <source>
        <dbReference type="Proteomes" id="UP000182944"/>
    </source>
</evidence>
<dbReference type="CDD" id="cd00761">
    <property type="entry name" value="Glyco_tranf_GTA_type"/>
    <property type="match status" value="1"/>
</dbReference>
<protein>
    <submittedName>
        <fullName evidence="4">Glycosyltransferase involved in cell wall bisynthesis</fullName>
    </submittedName>
</protein>
<comment type="subcellular location">
    <subcellularLocation>
        <location evidence="1">Membrane</location>
        <topology evidence="1">Single-pass membrane protein</topology>
    </subcellularLocation>
</comment>
<dbReference type="PANTHER" id="PTHR21461:SF69">
    <property type="entry name" value="GLYCOSYLTRANSFERASE FAMILY 92 PROTEIN"/>
    <property type="match status" value="1"/>
</dbReference>
<accession>A0A1H2X7P0</accession>
<dbReference type="Pfam" id="PF13704">
    <property type="entry name" value="Glyco_tranf_2_4"/>
    <property type="match status" value="1"/>
</dbReference>
<dbReference type="GO" id="GO:0016757">
    <property type="term" value="F:glycosyltransferase activity"/>
    <property type="evidence" value="ECO:0007669"/>
    <property type="project" value="TreeGrafter"/>
</dbReference>
<keyword evidence="3" id="KW-1133">Transmembrane helix</keyword>
<dbReference type="RefSeq" id="WP_052176372.1">
    <property type="nucleotide sequence ID" value="NZ_CP051542.1"/>
</dbReference>
<dbReference type="SUPFAM" id="SSF53448">
    <property type="entry name" value="Nucleotide-diphospho-sugar transferases"/>
    <property type="match status" value="1"/>
</dbReference>
<evidence type="ECO:0000256" key="3">
    <source>
        <dbReference type="ARBA" id="ARBA00022989"/>
    </source>
</evidence>
<reference evidence="5" key="1">
    <citation type="submission" date="2016-10" db="EMBL/GenBank/DDBJ databases">
        <authorList>
            <person name="Varghese N."/>
            <person name="Submissions S."/>
        </authorList>
    </citation>
    <scope>NUCLEOTIDE SEQUENCE [LARGE SCALE GENOMIC DNA]</scope>
    <source>
        <strain evidence="5">DSM 29303</strain>
    </source>
</reference>
<dbReference type="GO" id="GO:0005737">
    <property type="term" value="C:cytoplasm"/>
    <property type="evidence" value="ECO:0007669"/>
    <property type="project" value="TreeGrafter"/>
</dbReference>
<evidence type="ECO:0000256" key="1">
    <source>
        <dbReference type="ARBA" id="ARBA00004167"/>
    </source>
</evidence>
<dbReference type="AlphaFoldDB" id="A0A1H2X7P0"/>
<evidence type="ECO:0000256" key="2">
    <source>
        <dbReference type="ARBA" id="ARBA00022692"/>
    </source>
</evidence>
<proteinExistence type="predicted"/>
<dbReference type="InterPro" id="IPR029044">
    <property type="entry name" value="Nucleotide-diphossugar_trans"/>
</dbReference>
<name>A0A1H2X7P0_9RHOB</name>
<dbReference type="GO" id="GO:0016020">
    <property type="term" value="C:membrane"/>
    <property type="evidence" value="ECO:0007669"/>
    <property type="project" value="UniProtKB-SubCell"/>
</dbReference>